<keyword evidence="3" id="KW-0436">Ligase</keyword>
<dbReference type="PRINTS" id="PR00981">
    <property type="entry name" value="TRNASYNTHSER"/>
</dbReference>
<evidence type="ECO:0000256" key="4">
    <source>
        <dbReference type="ARBA" id="ARBA00022741"/>
    </source>
</evidence>
<dbReference type="PANTHER" id="PTHR11778">
    <property type="entry name" value="SERYL-TRNA SYNTHETASE"/>
    <property type="match status" value="1"/>
</dbReference>
<evidence type="ECO:0000256" key="6">
    <source>
        <dbReference type="ARBA" id="ARBA00023146"/>
    </source>
</evidence>
<evidence type="ECO:0000259" key="10">
    <source>
        <dbReference type="PROSITE" id="PS50862"/>
    </source>
</evidence>
<dbReference type="Pfam" id="PF00587">
    <property type="entry name" value="tRNA-synt_2b"/>
    <property type="match status" value="1"/>
</dbReference>
<evidence type="ECO:0000313" key="12">
    <source>
        <dbReference type="WBParaSite" id="scf7180000422760.g9550"/>
    </source>
</evidence>
<dbReference type="PIRSF" id="PIRSF001529">
    <property type="entry name" value="Ser-tRNA-synth_IIa"/>
    <property type="match status" value="1"/>
</dbReference>
<feature type="binding site" evidence="8">
    <location>
        <position position="361"/>
    </location>
    <ligand>
        <name>L-serine</name>
        <dbReference type="ChEBI" id="CHEBI:33384"/>
    </ligand>
</feature>
<evidence type="ECO:0000256" key="1">
    <source>
        <dbReference type="ARBA" id="ARBA00010728"/>
    </source>
</evidence>
<dbReference type="AlphaFoldDB" id="A0A915P613"/>
<dbReference type="Proteomes" id="UP000887560">
    <property type="component" value="Unplaced"/>
</dbReference>
<feature type="binding site" evidence="9">
    <location>
        <begin position="324"/>
        <end position="327"/>
    </location>
    <ligand>
        <name>ATP</name>
        <dbReference type="ChEBI" id="CHEBI:30616"/>
    </ligand>
</feature>
<feature type="binding site" evidence="9">
    <location>
        <begin position="239"/>
        <end position="241"/>
    </location>
    <ligand>
        <name>ATP</name>
        <dbReference type="ChEBI" id="CHEBI:30616"/>
    </ligand>
</feature>
<evidence type="ECO:0000256" key="9">
    <source>
        <dbReference type="PIRSR" id="PIRSR001529-2"/>
    </source>
</evidence>
<evidence type="ECO:0000256" key="8">
    <source>
        <dbReference type="PIRSR" id="PIRSR001529-1"/>
    </source>
</evidence>
<dbReference type="Gene3D" id="3.30.930.10">
    <property type="entry name" value="Bira Bifunctional Protein, Domain 2"/>
    <property type="match status" value="1"/>
</dbReference>
<reference evidence="12" key="1">
    <citation type="submission" date="2022-11" db="UniProtKB">
        <authorList>
            <consortium name="WormBaseParasite"/>
        </authorList>
    </citation>
    <scope>IDENTIFICATION</scope>
</reference>
<organism evidence="11 12">
    <name type="scientific">Meloidogyne floridensis</name>
    <dbReference type="NCBI Taxonomy" id="298350"/>
    <lineage>
        <taxon>Eukaryota</taxon>
        <taxon>Metazoa</taxon>
        <taxon>Ecdysozoa</taxon>
        <taxon>Nematoda</taxon>
        <taxon>Chromadorea</taxon>
        <taxon>Rhabditida</taxon>
        <taxon>Tylenchina</taxon>
        <taxon>Tylenchomorpha</taxon>
        <taxon>Tylenchoidea</taxon>
        <taxon>Meloidogynidae</taxon>
        <taxon>Meloidogyninae</taxon>
        <taxon>Meloidogyne</taxon>
    </lineage>
</organism>
<comment type="similarity">
    <text evidence="1">Belongs to the class-II aminoacyl-tRNA synthetase family. Type-1 seryl-tRNA synthetase subfamily.</text>
</comment>
<dbReference type="GO" id="GO:0004828">
    <property type="term" value="F:serine-tRNA ligase activity"/>
    <property type="evidence" value="ECO:0007669"/>
    <property type="project" value="UniProtKB-EC"/>
</dbReference>
<keyword evidence="11" id="KW-1185">Reference proteome</keyword>
<dbReference type="WBParaSite" id="scf7180000422760.g9550">
    <property type="protein sequence ID" value="scf7180000422760.g9550"/>
    <property type="gene ID" value="scf7180000422760.g9550"/>
</dbReference>
<keyword evidence="6" id="KW-0030">Aminoacyl-tRNA synthetase</keyword>
<evidence type="ECO:0000256" key="2">
    <source>
        <dbReference type="ARBA" id="ARBA00012840"/>
    </source>
</evidence>
<name>A0A915P613_9BILA</name>
<keyword evidence="5 9" id="KW-0067">ATP-binding</keyword>
<evidence type="ECO:0000313" key="11">
    <source>
        <dbReference type="Proteomes" id="UP000887560"/>
    </source>
</evidence>
<feature type="binding site" evidence="9">
    <location>
        <begin position="254"/>
        <end position="257"/>
    </location>
    <ligand>
        <name>ATP</name>
        <dbReference type="ChEBI" id="CHEBI:30616"/>
    </ligand>
</feature>
<feature type="binding site" evidence="8">
    <location>
        <position position="261"/>
    </location>
    <ligand>
        <name>L-serine</name>
        <dbReference type="ChEBI" id="CHEBI:33384"/>
    </ligand>
</feature>
<accession>A0A915P613</accession>
<evidence type="ECO:0000256" key="5">
    <source>
        <dbReference type="ARBA" id="ARBA00022840"/>
    </source>
</evidence>
<proteinExistence type="inferred from homology"/>
<evidence type="ECO:0000256" key="7">
    <source>
        <dbReference type="ARBA" id="ARBA00031113"/>
    </source>
</evidence>
<keyword evidence="4" id="KW-0547">Nucleotide-binding</keyword>
<sequence length="421" mass="48123">MSTRRIYFLLPFTKSSTFTRTSNFCSHQALVNNKFQSKDENKIVEHFGGLKREEDFIKTAEKFVETWSVLRWPRHGCGGRSYALIGTLADLERALLDYALNFVWKQLQLDDNVKNVEIVNVEDILPVSTTRACGVPFQTGQNPMQYRIFNADDIYNSSQKQIELSDDLDFCLSGTAEMGIANQLKFNFLIIFAEDYVCGYWATTRACVANIFFIRKLKNRVFHQDQLPTYFLSESTCFRPEISKGGLECGLYRVHQFKKVEMFVVCTEKQSLDELQRIVNIQKNLFSSLGLHCRLLDMCKEELSAASQKFDIETWMPGRKSWGEISSASNCTDYQSRRLKISYRSGSSSNNTSLHYCHTCNGTGMASSRTIMALLESCQLSPRHGLQLPKLMQMMLPAERSSVLKCGKAKPIVYFFDNGIC</sequence>
<dbReference type="PROSITE" id="PS50862">
    <property type="entry name" value="AA_TRNA_LIGASE_II"/>
    <property type="match status" value="1"/>
</dbReference>
<dbReference type="EC" id="6.1.1.11" evidence="2"/>
<feature type="domain" description="Aminoacyl-transfer RNA synthetases class-II family profile" evidence="10">
    <location>
        <begin position="227"/>
        <end position="397"/>
    </location>
</feature>
<dbReference type="SUPFAM" id="SSF55681">
    <property type="entry name" value="Class II aaRS and biotin synthetases"/>
    <property type="match status" value="1"/>
</dbReference>
<dbReference type="InterPro" id="IPR006195">
    <property type="entry name" value="aa-tRNA-synth_II"/>
</dbReference>
<dbReference type="InterPro" id="IPR045864">
    <property type="entry name" value="aa-tRNA-synth_II/BPL/LPL"/>
</dbReference>
<dbReference type="GO" id="GO:0006434">
    <property type="term" value="P:seryl-tRNA aminoacylation"/>
    <property type="evidence" value="ECO:0007669"/>
    <property type="project" value="InterPro"/>
</dbReference>
<dbReference type="GO" id="GO:0005524">
    <property type="term" value="F:ATP binding"/>
    <property type="evidence" value="ECO:0007669"/>
    <property type="project" value="UniProtKB-KW"/>
</dbReference>
<evidence type="ECO:0000256" key="3">
    <source>
        <dbReference type="ARBA" id="ARBA00022598"/>
    </source>
</evidence>
<feature type="site" description="Important for serine binding" evidence="8">
    <location>
        <position position="363"/>
    </location>
</feature>
<protein>
    <recommendedName>
        <fullName evidence="2">serine--tRNA ligase</fullName>
        <ecNumber evidence="2">6.1.1.11</ecNumber>
    </recommendedName>
    <alternativeName>
        <fullName evidence="7">Seryl-tRNA synthetase</fullName>
    </alternativeName>
</protein>
<dbReference type="InterPro" id="IPR002314">
    <property type="entry name" value="aa-tRNA-synt_IIb"/>
</dbReference>
<feature type="binding site" evidence="8">
    <location>
        <position position="239"/>
    </location>
    <ligand>
        <name>L-serine</name>
        <dbReference type="ChEBI" id="CHEBI:33384"/>
    </ligand>
</feature>
<dbReference type="InterPro" id="IPR002317">
    <property type="entry name" value="Ser-tRNA-ligase_type_1"/>
</dbReference>